<gene>
    <name evidence="1" type="ORF">PISMIDRAFT_614471</name>
</gene>
<reference evidence="1 2" key="1">
    <citation type="submission" date="2014-04" db="EMBL/GenBank/DDBJ databases">
        <authorList>
            <consortium name="DOE Joint Genome Institute"/>
            <person name="Kuo A."/>
            <person name="Kohler A."/>
            <person name="Costa M.D."/>
            <person name="Nagy L.G."/>
            <person name="Floudas D."/>
            <person name="Copeland A."/>
            <person name="Barry K.W."/>
            <person name="Cichocki N."/>
            <person name="Veneault-Fourrey C."/>
            <person name="LaButti K."/>
            <person name="Lindquist E.A."/>
            <person name="Lipzen A."/>
            <person name="Lundell T."/>
            <person name="Morin E."/>
            <person name="Murat C."/>
            <person name="Sun H."/>
            <person name="Tunlid A."/>
            <person name="Henrissat B."/>
            <person name="Grigoriev I.V."/>
            <person name="Hibbett D.S."/>
            <person name="Martin F."/>
            <person name="Nordberg H.P."/>
            <person name="Cantor M.N."/>
            <person name="Hua S.X."/>
        </authorList>
    </citation>
    <scope>NUCLEOTIDE SEQUENCE [LARGE SCALE GENOMIC DNA]</scope>
    <source>
        <strain evidence="1 2">441</strain>
    </source>
</reference>
<sequence>MNTRLYAPPFLGMQASLELRRHFCSRANVVLASLNRYLNTIIPSPAERNTTLGLCCFYHYIRSDPSVLPFKPPSK</sequence>
<keyword evidence="2" id="KW-1185">Reference proteome</keyword>
<dbReference type="STRING" id="765257.A0A0C9ZQE1"/>
<protein>
    <submittedName>
        <fullName evidence="1">Uncharacterized protein</fullName>
    </submittedName>
</protein>
<dbReference type="Proteomes" id="UP000054018">
    <property type="component" value="Unassembled WGS sequence"/>
</dbReference>
<name>A0A0C9ZQE1_9AGAM</name>
<dbReference type="EMBL" id="KN833693">
    <property type="protein sequence ID" value="KIK28344.1"/>
    <property type="molecule type" value="Genomic_DNA"/>
</dbReference>
<proteinExistence type="predicted"/>
<accession>A0A0C9ZQE1</accession>
<evidence type="ECO:0000313" key="2">
    <source>
        <dbReference type="Proteomes" id="UP000054018"/>
    </source>
</evidence>
<reference evidence="2" key="2">
    <citation type="submission" date="2015-01" db="EMBL/GenBank/DDBJ databases">
        <title>Evolutionary Origins and Diversification of the Mycorrhizal Mutualists.</title>
        <authorList>
            <consortium name="DOE Joint Genome Institute"/>
            <consortium name="Mycorrhizal Genomics Consortium"/>
            <person name="Kohler A."/>
            <person name="Kuo A."/>
            <person name="Nagy L.G."/>
            <person name="Floudas D."/>
            <person name="Copeland A."/>
            <person name="Barry K.W."/>
            <person name="Cichocki N."/>
            <person name="Veneault-Fourrey C."/>
            <person name="LaButti K."/>
            <person name="Lindquist E.A."/>
            <person name="Lipzen A."/>
            <person name="Lundell T."/>
            <person name="Morin E."/>
            <person name="Murat C."/>
            <person name="Riley R."/>
            <person name="Ohm R."/>
            <person name="Sun H."/>
            <person name="Tunlid A."/>
            <person name="Henrissat B."/>
            <person name="Grigoriev I.V."/>
            <person name="Hibbett D.S."/>
            <person name="Martin F."/>
        </authorList>
    </citation>
    <scope>NUCLEOTIDE SEQUENCE [LARGE SCALE GENOMIC DNA]</scope>
    <source>
        <strain evidence="2">441</strain>
    </source>
</reference>
<dbReference type="AlphaFoldDB" id="A0A0C9ZQE1"/>
<dbReference type="HOGENOM" id="CLU_2672040_0_0_1"/>
<evidence type="ECO:0000313" key="1">
    <source>
        <dbReference type="EMBL" id="KIK28344.1"/>
    </source>
</evidence>
<dbReference type="OrthoDB" id="10265409at2759"/>
<organism evidence="1 2">
    <name type="scientific">Pisolithus microcarpus 441</name>
    <dbReference type="NCBI Taxonomy" id="765257"/>
    <lineage>
        <taxon>Eukaryota</taxon>
        <taxon>Fungi</taxon>
        <taxon>Dikarya</taxon>
        <taxon>Basidiomycota</taxon>
        <taxon>Agaricomycotina</taxon>
        <taxon>Agaricomycetes</taxon>
        <taxon>Agaricomycetidae</taxon>
        <taxon>Boletales</taxon>
        <taxon>Sclerodermatineae</taxon>
        <taxon>Pisolithaceae</taxon>
        <taxon>Pisolithus</taxon>
    </lineage>
</organism>